<dbReference type="GO" id="GO:0003824">
    <property type="term" value="F:catalytic activity"/>
    <property type="evidence" value="ECO:0007669"/>
    <property type="project" value="InterPro"/>
</dbReference>
<evidence type="ECO:0000259" key="6">
    <source>
        <dbReference type="PROSITE" id="PS51918"/>
    </source>
</evidence>
<reference evidence="7 8" key="1">
    <citation type="submission" date="2017-01" db="EMBL/GenBank/DDBJ databases">
        <title>First insights into the biology of 'candidatus Vampirococcus archaeovorus'.</title>
        <authorList>
            <person name="Kizina J."/>
            <person name="Jordan S."/>
            <person name="Stueber K."/>
            <person name="Reinhardt R."/>
            <person name="Harder J."/>
        </authorList>
    </citation>
    <scope>NUCLEOTIDE SEQUENCE [LARGE SCALE GENOMIC DNA]</scope>
    <source>
        <strain evidence="7 8">LiM</strain>
    </source>
</reference>
<name>A0A410P782_VELA1</name>
<dbReference type="GO" id="GO:0051536">
    <property type="term" value="F:iron-sulfur cluster binding"/>
    <property type="evidence" value="ECO:0007669"/>
    <property type="project" value="UniProtKB-KW"/>
</dbReference>
<keyword evidence="5" id="KW-0411">Iron-sulfur</keyword>
<accession>A0A410P782</accession>
<dbReference type="InterPro" id="IPR058240">
    <property type="entry name" value="rSAM_sf"/>
</dbReference>
<feature type="domain" description="Radical SAM core" evidence="6">
    <location>
        <begin position="46"/>
        <end position="274"/>
    </location>
</feature>
<dbReference type="SUPFAM" id="SSF102114">
    <property type="entry name" value="Radical SAM enzymes"/>
    <property type="match status" value="1"/>
</dbReference>
<dbReference type="AlphaFoldDB" id="A0A410P782"/>
<dbReference type="SFLD" id="SFLDG01102">
    <property type="entry name" value="Uncharacterised_Radical_SAM_Su"/>
    <property type="match status" value="1"/>
</dbReference>
<evidence type="ECO:0000256" key="3">
    <source>
        <dbReference type="ARBA" id="ARBA00022723"/>
    </source>
</evidence>
<evidence type="ECO:0000256" key="5">
    <source>
        <dbReference type="ARBA" id="ARBA00023014"/>
    </source>
</evidence>
<dbReference type="InterPro" id="IPR013785">
    <property type="entry name" value="Aldolase_TIM"/>
</dbReference>
<proteinExistence type="predicted"/>
<keyword evidence="8" id="KW-1185">Reference proteome</keyword>
<evidence type="ECO:0000256" key="2">
    <source>
        <dbReference type="ARBA" id="ARBA00022691"/>
    </source>
</evidence>
<sequence length="371" mass="42145">MDTTERLEILSQDSRYDLACACATRDDEHRRRSGDDKWIYPVVLPNGGSTYLFKTLLSNVCINNCKYCPLRAGADARRCSLSPEELARMFLEYYRVRRVSGLFLSSAVSDDPDATMERINRTALILRRLHFRGYIHLKVIPGASDAAIRQSVALASAVSLNIEAPGEEYFKQLSTTKNYVRDIIRPLGLISRLTAKGSVFNRVKQTTQFVVGASLETDRDIIQSLWKLYREAGLDRIYFSAYQRGAGAADLPGERSRATNGDLLMREHRLYQADWLIRKYGFRADEIPLEAGGNLSLTFDPKEMWARMHPEFFPVNVNRDDRDRLLRVPGLGQVIIERILAARNSGFHIRSLADLGKETKVLAKAKDYVIF</sequence>
<dbReference type="InterPro" id="IPR007197">
    <property type="entry name" value="rSAM"/>
</dbReference>
<evidence type="ECO:0000313" key="8">
    <source>
        <dbReference type="Proteomes" id="UP000287243"/>
    </source>
</evidence>
<dbReference type="SUPFAM" id="SSF47781">
    <property type="entry name" value="RuvA domain 2-like"/>
    <property type="match status" value="1"/>
</dbReference>
<dbReference type="Gene3D" id="3.20.20.70">
    <property type="entry name" value="Aldolase class I"/>
    <property type="match status" value="1"/>
</dbReference>
<dbReference type="InterPro" id="IPR010994">
    <property type="entry name" value="RuvA_2-like"/>
</dbReference>
<dbReference type="SFLD" id="SFLDS00029">
    <property type="entry name" value="Radical_SAM"/>
    <property type="match status" value="1"/>
</dbReference>
<dbReference type="Proteomes" id="UP000287243">
    <property type="component" value="Chromosome"/>
</dbReference>
<keyword evidence="2" id="KW-0949">S-adenosyl-L-methionine</keyword>
<protein>
    <submittedName>
        <fullName evidence="7">Orotidine 5'-phosphate decarboxylase</fullName>
    </submittedName>
</protein>
<comment type="cofactor">
    <cofactor evidence="1">
        <name>[4Fe-4S] cluster</name>
        <dbReference type="ChEBI" id="CHEBI:49883"/>
    </cofactor>
</comment>
<dbReference type="CDD" id="cd01335">
    <property type="entry name" value="Radical_SAM"/>
    <property type="match status" value="1"/>
</dbReference>
<dbReference type="InterPro" id="IPR006638">
    <property type="entry name" value="Elp3/MiaA/NifB-like_rSAM"/>
</dbReference>
<gene>
    <name evidence="7" type="ORF">BU251_01805</name>
</gene>
<dbReference type="SMART" id="SM00729">
    <property type="entry name" value="Elp3"/>
    <property type="match status" value="1"/>
</dbReference>
<organism evidence="7 8">
    <name type="scientific">Velamenicoccus archaeovorus</name>
    <dbReference type="NCBI Taxonomy" id="1930593"/>
    <lineage>
        <taxon>Bacteria</taxon>
        <taxon>Pseudomonadati</taxon>
        <taxon>Candidatus Omnitrophota</taxon>
        <taxon>Candidatus Velamenicoccus</taxon>
    </lineage>
</organism>
<dbReference type="InterPro" id="IPR023874">
    <property type="entry name" value="DNA_rSAM_put"/>
</dbReference>
<evidence type="ECO:0000313" key="7">
    <source>
        <dbReference type="EMBL" id="QAT17982.1"/>
    </source>
</evidence>
<keyword evidence="3" id="KW-0479">Metal-binding</keyword>
<dbReference type="KEGG" id="vai:BU251_01805"/>
<dbReference type="EMBL" id="CP019384">
    <property type="protein sequence ID" value="QAT17982.1"/>
    <property type="molecule type" value="Genomic_DNA"/>
</dbReference>
<dbReference type="PROSITE" id="PS51918">
    <property type="entry name" value="RADICAL_SAM"/>
    <property type="match status" value="1"/>
</dbReference>
<evidence type="ECO:0000256" key="1">
    <source>
        <dbReference type="ARBA" id="ARBA00001966"/>
    </source>
</evidence>
<evidence type="ECO:0000256" key="4">
    <source>
        <dbReference type="ARBA" id="ARBA00023004"/>
    </source>
</evidence>
<dbReference type="GO" id="GO:0046872">
    <property type="term" value="F:metal ion binding"/>
    <property type="evidence" value="ECO:0007669"/>
    <property type="project" value="UniProtKB-KW"/>
</dbReference>
<dbReference type="OrthoDB" id="9801154at2"/>
<keyword evidence="4" id="KW-0408">Iron</keyword>